<dbReference type="InterPro" id="IPR019198">
    <property type="entry name" value="Beta_propeller_containing"/>
</dbReference>
<feature type="region of interest" description="Disordered" evidence="1">
    <location>
        <begin position="71"/>
        <end position="119"/>
    </location>
</feature>
<feature type="region of interest" description="Disordered" evidence="1">
    <location>
        <begin position="213"/>
        <end position="232"/>
    </location>
</feature>
<dbReference type="Proteomes" id="UP001530315">
    <property type="component" value="Unassembled WGS sequence"/>
</dbReference>
<evidence type="ECO:0000256" key="1">
    <source>
        <dbReference type="SAM" id="MobiDB-lite"/>
    </source>
</evidence>
<gene>
    <name evidence="3" type="ORF">ACHAW5_003653</name>
</gene>
<dbReference type="EMBL" id="JALLAZ020001152">
    <property type="protein sequence ID" value="KAL3779654.1"/>
    <property type="molecule type" value="Genomic_DNA"/>
</dbReference>
<proteinExistence type="predicted"/>
<evidence type="ECO:0000256" key="2">
    <source>
        <dbReference type="SAM" id="Phobius"/>
    </source>
</evidence>
<sequence length="899" mass="98421">MMTEDAKGDIENPKLPPETTPPSSAVAAAGLGGFSSDHRRKWKVVGLGTFVLVAIVLSIALGITLGGNADGTDSSANASGSDSGNVALDDAGVSSPAEPENVDTSPPVANPENPTTPQAYTRQYLTNTGPIESQMRIIDPSVVEGYDSCDVLRNDILNAVKWLANSIIVQESVYNEWYENCDPNATPSPSIGATPTVGTSIELDEGASSSDAMISADGSGVTTAKEDSFGTNNQVEGVDEADVVKSDGDFVYAAYGDLLYAWNATDGTKGVSITAMPYEAINLTECQYYNGMPEPMPMMTEEMPMMTEEMPMMTEEVTEVVSEARSDGKRQRHYRNRKASSMMWNPCYQPKPRIDSLLLQGTRLTAIVSEDKFWYYGMTEESKPKIISDYTKLTIRVYDISDVPTDGGPLTLLGEKVVNGVYNSARSVDNTAIVITTSYVDTYQFSTDIYRWAPQYCGLNSAEYEELAVKTALNKTESFVDQMMEELQLRNGGTCDSIFQIAAMQSGDTQVSAYGDVIGTFVQLLSFDMSSDFNNDETTSSEVGEILANVGGAFSSGYLSSVYASQDFAATLSVGSKWNNATGTWDQSTFILGFDISGDAPKPFSYAEIPGSPLNQYSTDLYQGHLRVVTTEWFWFEATGTSSTSNKIFVLKVPDADGSEGPEMLLTGQTDHVGKPNEQVMSVRFMEAKCYVVTFERKDPLFVFNLTDPSKPTKIGELEIPGFSSYLHPIEIDGIPLMLGIGSYVNETTGWETGLKISLFNVSDPMKLKEIAGFVDEGAYSSVSWDFKSFRYLPLSQKLILPKSEYTWTESGNFDGFVVYNITLDKIEPSYNIQHASSYDIYYGCWYSAYMPARSLVFQSKLTTILSHSVMSTDLDTGKALWNLTLQGVEETVCSPYFY</sequence>
<feature type="region of interest" description="Disordered" evidence="1">
    <location>
        <begin position="1"/>
        <end position="27"/>
    </location>
</feature>
<dbReference type="Pfam" id="PF09826">
    <property type="entry name" value="Beta_propel"/>
    <property type="match status" value="2"/>
</dbReference>
<evidence type="ECO:0000313" key="4">
    <source>
        <dbReference type="Proteomes" id="UP001530315"/>
    </source>
</evidence>
<protein>
    <recommendedName>
        <fullName evidence="5">Amine oxidase</fullName>
    </recommendedName>
</protein>
<keyword evidence="2" id="KW-1133">Transmembrane helix</keyword>
<feature type="compositionally biased region" description="Basic and acidic residues" evidence="1">
    <location>
        <begin position="1"/>
        <end position="12"/>
    </location>
</feature>
<comment type="caution">
    <text evidence="3">The sequence shown here is derived from an EMBL/GenBank/DDBJ whole genome shotgun (WGS) entry which is preliminary data.</text>
</comment>
<name>A0ABD3NWF0_9STRA</name>
<accession>A0ABD3NWF0</accession>
<feature type="transmembrane region" description="Helical" evidence="2">
    <location>
        <begin position="44"/>
        <end position="65"/>
    </location>
</feature>
<keyword evidence="2" id="KW-0472">Membrane</keyword>
<evidence type="ECO:0008006" key="5">
    <source>
        <dbReference type="Google" id="ProtNLM"/>
    </source>
</evidence>
<evidence type="ECO:0000313" key="3">
    <source>
        <dbReference type="EMBL" id="KAL3779654.1"/>
    </source>
</evidence>
<feature type="compositionally biased region" description="Low complexity" evidence="1">
    <location>
        <begin position="71"/>
        <end position="85"/>
    </location>
</feature>
<keyword evidence="4" id="KW-1185">Reference proteome</keyword>
<dbReference type="AlphaFoldDB" id="A0ABD3NWF0"/>
<keyword evidence="2" id="KW-0812">Transmembrane</keyword>
<reference evidence="3 4" key="1">
    <citation type="submission" date="2024-10" db="EMBL/GenBank/DDBJ databases">
        <title>Updated reference genomes for cyclostephanoid diatoms.</title>
        <authorList>
            <person name="Roberts W.R."/>
            <person name="Alverson A.J."/>
        </authorList>
    </citation>
    <scope>NUCLEOTIDE SEQUENCE [LARGE SCALE GENOMIC DNA]</scope>
    <source>
        <strain evidence="3 4">AJA276-08</strain>
    </source>
</reference>
<organism evidence="3 4">
    <name type="scientific">Stephanodiscus triporus</name>
    <dbReference type="NCBI Taxonomy" id="2934178"/>
    <lineage>
        <taxon>Eukaryota</taxon>
        <taxon>Sar</taxon>
        <taxon>Stramenopiles</taxon>
        <taxon>Ochrophyta</taxon>
        <taxon>Bacillariophyta</taxon>
        <taxon>Coscinodiscophyceae</taxon>
        <taxon>Thalassiosirophycidae</taxon>
        <taxon>Stephanodiscales</taxon>
        <taxon>Stephanodiscaceae</taxon>
        <taxon>Stephanodiscus</taxon>
    </lineage>
</organism>